<dbReference type="SMART" id="SM00220">
    <property type="entry name" value="S_TKc"/>
    <property type="match status" value="1"/>
</dbReference>
<keyword evidence="4 9" id="KW-0547">Nucleotide-binding</keyword>
<dbReference type="PANTHER" id="PTHR24343:SF541">
    <property type="entry name" value="SERINE_THREONINE-PROTEIN KINASE SKS1-RELATED"/>
    <property type="match status" value="1"/>
</dbReference>
<protein>
    <recommendedName>
        <fullName evidence="1">non-specific serine/threonine protein kinase</fullName>
        <ecNumber evidence="1">2.7.11.1</ecNumber>
    </recommendedName>
</protein>
<evidence type="ECO:0000256" key="5">
    <source>
        <dbReference type="ARBA" id="ARBA00022777"/>
    </source>
</evidence>
<evidence type="ECO:0000313" key="14">
    <source>
        <dbReference type="Proteomes" id="UP000813824"/>
    </source>
</evidence>
<dbReference type="InterPro" id="IPR008271">
    <property type="entry name" value="Ser/Thr_kinase_AS"/>
</dbReference>
<name>A0A8K0UMB2_9AGAR</name>
<dbReference type="GO" id="GO:0005634">
    <property type="term" value="C:nucleus"/>
    <property type="evidence" value="ECO:0007669"/>
    <property type="project" value="TreeGrafter"/>
</dbReference>
<dbReference type="Pfam" id="PF00069">
    <property type="entry name" value="Pkinase"/>
    <property type="match status" value="1"/>
</dbReference>
<evidence type="ECO:0000256" key="4">
    <source>
        <dbReference type="ARBA" id="ARBA00022741"/>
    </source>
</evidence>
<proteinExistence type="inferred from homology"/>
<dbReference type="OrthoDB" id="541276at2759"/>
<comment type="caution">
    <text evidence="13">The sequence shown here is derived from an EMBL/GenBank/DDBJ whole genome shotgun (WGS) entry which is preliminary data.</text>
</comment>
<dbReference type="InterPro" id="IPR011009">
    <property type="entry name" value="Kinase-like_dom_sf"/>
</dbReference>
<comment type="similarity">
    <text evidence="10">Belongs to the protein kinase superfamily.</text>
</comment>
<dbReference type="GO" id="GO:0005524">
    <property type="term" value="F:ATP binding"/>
    <property type="evidence" value="ECO:0007669"/>
    <property type="project" value="UniProtKB-UniRule"/>
</dbReference>
<feature type="region of interest" description="Disordered" evidence="11">
    <location>
        <begin position="339"/>
        <end position="380"/>
    </location>
</feature>
<dbReference type="InterPro" id="IPR000719">
    <property type="entry name" value="Prot_kinase_dom"/>
</dbReference>
<evidence type="ECO:0000259" key="12">
    <source>
        <dbReference type="PROSITE" id="PS50011"/>
    </source>
</evidence>
<keyword evidence="3" id="KW-0808">Transferase</keyword>
<evidence type="ECO:0000256" key="1">
    <source>
        <dbReference type="ARBA" id="ARBA00012513"/>
    </source>
</evidence>
<evidence type="ECO:0000256" key="6">
    <source>
        <dbReference type="ARBA" id="ARBA00022840"/>
    </source>
</evidence>
<gene>
    <name evidence="13" type="ORF">BXZ70DRAFT_324384</name>
</gene>
<dbReference type="GO" id="GO:0004674">
    <property type="term" value="F:protein serine/threonine kinase activity"/>
    <property type="evidence" value="ECO:0007669"/>
    <property type="project" value="UniProtKB-KW"/>
</dbReference>
<dbReference type="PROSITE" id="PS00107">
    <property type="entry name" value="PROTEIN_KINASE_ATP"/>
    <property type="match status" value="1"/>
</dbReference>
<dbReference type="Proteomes" id="UP000813824">
    <property type="component" value="Unassembled WGS sequence"/>
</dbReference>
<dbReference type="InterPro" id="IPR017441">
    <property type="entry name" value="Protein_kinase_ATP_BS"/>
</dbReference>
<feature type="binding site" evidence="9">
    <location>
        <position position="57"/>
    </location>
    <ligand>
        <name>ATP</name>
        <dbReference type="ChEBI" id="CHEBI:30616"/>
    </ligand>
</feature>
<evidence type="ECO:0000313" key="13">
    <source>
        <dbReference type="EMBL" id="KAH8096586.1"/>
    </source>
</evidence>
<evidence type="ECO:0000256" key="2">
    <source>
        <dbReference type="ARBA" id="ARBA00022527"/>
    </source>
</evidence>
<keyword evidence="6 9" id="KW-0067">ATP-binding</keyword>
<organism evidence="13 14">
    <name type="scientific">Cristinia sonorae</name>
    <dbReference type="NCBI Taxonomy" id="1940300"/>
    <lineage>
        <taxon>Eukaryota</taxon>
        <taxon>Fungi</taxon>
        <taxon>Dikarya</taxon>
        <taxon>Basidiomycota</taxon>
        <taxon>Agaricomycotina</taxon>
        <taxon>Agaricomycetes</taxon>
        <taxon>Agaricomycetidae</taxon>
        <taxon>Agaricales</taxon>
        <taxon>Pleurotineae</taxon>
        <taxon>Stephanosporaceae</taxon>
        <taxon>Cristinia</taxon>
    </lineage>
</organism>
<keyword evidence="5" id="KW-0418">Kinase</keyword>
<feature type="domain" description="Protein kinase" evidence="12">
    <location>
        <begin position="23"/>
        <end position="299"/>
    </location>
</feature>
<evidence type="ECO:0000256" key="11">
    <source>
        <dbReference type="SAM" id="MobiDB-lite"/>
    </source>
</evidence>
<dbReference type="SUPFAM" id="SSF56112">
    <property type="entry name" value="Protein kinase-like (PK-like)"/>
    <property type="match status" value="1"/>
</dbReference>
<reference evidence="13" key="1">
    <citation type="journal article" date="2021" name="New Phytol.">
        <title>Evolutionary innovations through gain and loss of genes in the ectomycorrhizal Boletales.</title>
        <authorList>
            <person name="Wu G."/>
            <person name="Miyauchi S."/>
            <person name="Morin E."/>
            <person name="Kuo A."/>
            <person name="Drula E."/>
            <person name="Varga T."/>
            <person name="Kohler A."/>
            <person name="Feng B."/>
            <person name="Cao Y."/>
            <person name="Lipzen A."/>
            <person name="Daum C."/>
            <person name="Hundley H."/>
            <person name="Pangilinan J."/>
            <person name="Johnson J."/>
            <person name="Barry K."/>
            <person name="LaButti K."/>
            <person name="Ng V."/>
            <person name="Ahrendt S."/>
            <person name="Min B."/>
            <person name="Choi I.G."/>
            <person name="Park H."/>
            <person name="Plett J.M."/>
            <person name="Magnuson J."/>
            <person name="Spatafora J.W."/>
            <person name="Nagy L.G."/>
            <person name="Henrissat B."/>
            <person name="Grigoriev I.V."/>
            <person name="Yang Z.L."/>
            <person name="Xu J."/>
            <person name="Martin F.M."/>
        </authorList>
    </citation>
    <scope>NUCLEOTIDE SEQUENCE</scope>
    <source>
        <strain evidence="13">KKN 215</strain>
    </source>
</reference>
<dbReference type="PANTHER" id="PTHR24343">
    <property type="entry name" value="SERINE/THREONINE KINASE"/>
    <property type="match status" value="1"/>
</dbReference>
<evidence type="ECO:0000256" key="9">
    <source>
        <dbReference type="PROSITE-ProRule" id="PRU10141"/>
    </source>
</evidence>
<dbReference type="EC" id="2.7.11.1" evidence="1"/>
<comment type="catalytic activity">
    <reaction evidence="8">
        <text>L-seryl-[protein] + ATP = O-phospho-L-seryl-[protein] + ADP + H(+)</text>
        <dbReference type="Rhea" id="RHEA:17989"/>
        <dbReference type="Rhea" id="RHEA-COMP:9863"/>
        <dbReference type="Rhea" id="RHEA-COMP:11604"/>
        <dbReference type="ChEBI" id="CHEBI:15378"/>
        <dbReference type="ChEBI" id="CHEBI:29999"/>
        <dbReference type="ChEBI" id="CHEBI:30616"/>
        <dbReference type="ChEBI" id="CHEBI:83421"/>
        <dbReference type="ChEBI" id="CHEBI:456216"/>
        <dbReference type="EC" id="2.7.11.1"/>
    </reaction>
</comment>
<evidence type="ECO:0000256" key="8">
    <source>
        <dbReference type="ARBA" id="ARBA00048679"/>
    </source>
</evidence>
<evidence type="ECO:0000256" key="7">
    <source>
        <dbReference type="ARBA" id="ARBA00047899"/>
    </source>
</evidence>
<sequence>MVQFSAILPVFSGRIISAPGVRLELKDILGSGAYGVVYLAQDLSDPLAQPPALFAVKCLLRHPDGSDYARAQEREIVLHKAASPHPNVVTLHHVITEERYIYLVMDYCPGGDLFGAIIDWGTFEGNDDAIKKVFLQLIDAVDFCHDLGIYHRDLKPENIMCSANFDQVYLSDFGLATQVAVSNTFGCGSSYYMSPECLGIMTSQAPFCTRESDVWSLGVILNNMVTGRNPWHVASPANDEGFRQFLAEGADYLLQALPISRSAANLFSRVFDPNPVTRITLSQLRKATLEVDSFSHPGRPYCTPVPPPQTQHVHVVPHHPAGHPHRGAPTVDIIIPEGTDLDAFPLPPPLDPSSPRHGEDSSNESAGPITPPTVTQNPTIADAEPLNASKAFARNAGQGGGGLRGNRKRVFAAIGLGIGTRSRDRESCSGSGSRLSRKLRQYRIGESAQRFVGVMRELKLRA</sequence>
<evidence type="ECO:0000256" key="3">
    <source>
        <dbReference type="ARBA" id="ARBA00022679"/>
    </source>
</evidence>
<dbReference type="EMBL" id="JAEVFJ010000023">
    <property type="protein sequence ID" value="KAH8096586.1"/>
    <property type="molecule type" value="Genomic_DNA"/>
</dbReference>
<dbReference type="GO" id="GO:0005737">
    <property type="term" value="C:cytoplasm"/>
    <property type="evidence" value="ECO:0007669"/>
    <property type="project" value="TreeGrafter"/>
</dbReference>
<dbReference type="PROSITE" id="PS50011">
    <property type="entry name" value="PROTEIN_KINASE_DOM"/>
    <property type="match status" value="1"/>
</dbReference>
<accession>A0A8K0UMB2</accession>
<dbReference type="Gene3D" id="1.10.510.10">
    <property type="entry name" value="Transferase(Phosphotransferase) domain 1"/>
    <property type="match status" value="1"/>
</dbReference>
<keyword evidence="2 10" id="KW-0723">Serine/threonine-protein kinase</keyword>
<keyword evidence="14" id="KW-1185">Reference proteome</keyword>
<dbReference type="AlphaFoldDB" id="A0A8K0UMB2"/>
<dbReference type="PROSITE" id="PS00108">
    <property type="entry name" value="PROTEIN_KINASE_ST"/>
    <property type="match status" value="1"/>
</dbReference>
<evidence type="ECO:0000256" key="10">
    <source>
        <dbReference type="RuleBase" id="RU000304"/>
    </source>
</evidence>
<comment type="catalytic activity">
    <reaction evidence="7">
        <text>L-threonyl-[protein] + ATP = O-phospho-L-threonyl-[protein] + ADP + H(+)</text>
        <dbReference type="Rhea" id="RHEA:46608"/>
        <dbReference type="Rhea" id="RHEA-COMP:11060"/>
        <dbReference type="Rhea" id="RHEA-COMP:11605"/>
        <dbReference type="ChEBI" id="CHEBI:15378"/>
        <dbReference type="ChEBI" id="CHEBI:30013"/>
        <dbReference type="ChEBI" id="CHEBI:30616"/>
        <dbReference type="ChEBI" id="CHEBI:61977"/>
        <dbReference type="ChEBI" id="CHEBI:456216"/>
        <dbReference type="EC" id="2.7.11.1"/>
    </reaction>
</comment>